<keyword evidence="2" id="KW-1185">Reference proteome</keyword>
<name>A0A066YI20_9ACTN</name>
<protein>
    <submittedName>
        <fullName evidence="1">Uncharacterized protein</fullName>
    </submittedName>
</protein>
<evidence type="ECO:0000313" key="2">
    <source>
        <dbReference type="Proteomes" id="UP000027178"/>
    </source>
</evidence>
<dbReference type="HOGENOM" id="CLU_3328901_0_0_11"/>
<dbReference type="AlphaFoldDB" id="A0A066YI20"/>
<reference evidence="1 2" key="1">
    <citation type="submission" date="2014-05" db="EMBL/GenBank/DDBJ databases">
        <title>Draft Genome Sequence of Kitasatospora cheerisanensis KCTC 2395.</title>
        <authorList>
            <person name="Nam D.H."/>
        </authorList>
    </citation>
    <scope>NUCLEOTIDE SEQUENCE [LARGE SCALE GENOMIC DNA]</scope>
    <source>
        <strain evidence="1 2">KCTC 2395</strain>
    </source>
</reference>
<proteinExistence type="predicted"/>
<dbReference type="Proteomes" id="UP000027178">
    <property type="component" value="Unassembled WGS sequence"/>
</dbReference>
<dbReference type="EMBL" id="JNBY01000155">
    <property type="protein sequence ID" value="KDN81133.1"/>
    <property type="molecule type" value="Genomic_DNA"/>
</dbReference>
<gene>
    <name evidence="1" type="ORF">KCH_72270</name>
</gene>
<dbReference type="PATRIC" id="fig|1348663.4.peg.6987"/>
<accession>A0A066YI20</accession>
<sequence>MRTTAVGSTGVGAWIAPYQGSPPPPASIRLTVTCTDGS</sequence>
<evidence type="ECO:0000313" key="1">
    <source>
        <dbReference type="EMBL" id="KDN81133.1"/>
    </source>
</evidence>
<organism evidence="1 2">
    <name type="scientific">Kitasatospora cheerisanensis KCTC 2395</name>
    <dbReference type="NCBI Taxonomy" id="1348663"/>
    <lineage>
        <taxon>Bacteria</taxon>
        <taxon>Bacillati</taxon>
        <taxon>Actinomycetota</taxon>
        <taxon>Actinomycetes</taxon>
        <taxon>Kitasatosporales</taxon>
        <taxon>Streptomycetaceae</taxon>
        <taxon>Kitasatospora</taxon>
    </lineage>
</organism>
<comment type="caution">
    <text evidence="1">The sequence shown here is derived from an EMBL/GenBank/DDBJ whole genome shotgun (WGS) entry which is preliminary data.</text>
</comment>